<dbReference type="RefSeq" id="WP_062275948.1">
    <property type="nucleotide sequence ID" value="NZ_LSYU01000064.1"/>
</dbReference>
<comment type="caution">
    <text evidence="2">The sequence shown here is derived from an EMBL/GenBank/DDBJ whole genome shotgun (WGS) entry which is preliminary data.</text>
</comment>
<gene>
    <name evidence="2" type="ORF">AY586_14760</name>
</gene>
<organism evidence="2 3">
    <name type="scientific">Marichromatium gracile</name>
    <name type="common">Chromatium gracile</name>
    <dbReference type="NCBI Taxonomy" id="1048"/>
    <lineage>
        <taxon>Bacteria</taxon>
        <taxon>Pseudomonadati</taxon>
        <taxon>Pseudomonadota</taxon>
        <taxon>Gammaproteobacteria</taxon>
        <taxon>Chromatiales</taxon>
        <taxon>Chromatiaceae</taxon>
        <taxon>Marichromatium</taxon>
    </lineage>
</organism>
<dbReference type="EMBL" id="LSYU01000064">
    <property type="protein sequence ID" value="KXX64206.1"/>
    <property type="molecule type" value="Genomic_DNA"/>
</dbReference>
<sequence length="87" mass="9260">MPVNDLRRSAAGHNTTDKLHPSWPIPGICAELTSAAEGLVQIHRATGVAPSDALCVAREEHIAALRELTEELIDRTQAPGEGLRDAA</sequence>
<reference evidence="2 3" key="1">
    <citation type="submission" date="2016-02" db="EMBL/GenBank/DDBJ databases">
        <title>Genome sequence of Marichromatium gracile YL-28, a purple sulfur bacterium.</title>
        <authorList>
            <person name="Zhao C."/>
            <person name="Hong X."/>
            <person name="Chen S."/>
            <person name="Yang S."/>
        </authorList>
    </citation>
    <scope>NUCLEOTIDE SEQUENCE [LARGE SCALE GENOMIC DNA]</scope>
    <source>
        <strain evidence="2 3">YL28</strain>
    </source>
</reference>
<dbReference type="Proteomes" id="UP000075766">
    <property type="component" value="Unassembled WGS sequence"/>
</dbReference>
<proteinExistence type="predicted"/>
<accession>A0ABR5VEQ5</accession>
<evidence type="ECO:0000313" key="3">
    <source>
        <dbReference type="Proteomes" id="UP000075766"/>
    </source>
</evidence>
<keyword evidence="3" id="KW-1185">Reference proteome</keyword>
<evidence type="ECO:0000313" key="2">
    <source>
        <dbReference type="EMBL" id="KXX64206.1"/>
    </source>
</evidence>
<feature type="region of interest" description="Disordered" evidence="1">
    <location>
        <begin position="1"/>
        <end position="22"/>
    </location>
</feature>
<name>A0ABR5VEQ5_MARGR</name>
<protein>
    <submittedName>
        <fullName evidence="2">Uncharacterized protein</fullName>
    </submittedName>
</protein>
<evidence type="ECO:0000256" key="1">
    <source>
        <dbReference type="SAM" id="MobiDB-lite"/>
    </source>
</evidence>